<dbReference type="RefSeq" id="WP_069313656.1">
    <property type="nucleotide sequence ID" value="NZ_MDTU01000001.1"/>
</dbReference>
<protein>
    <recommendedName>
        <fullName evidence="5">Type IV secretion protein IcmC</fullName>
    </recommendedName>
</protein>
<proteinExistence type="predicted"/>
<keyword evidence="1" id="KW-1133">Transmembrane helix</keyword>
<evidence type="ECO:0000256" key="2">
    <source>
        <dbReference type="SAM" id="SignalP"/>
    </source>
</evidence>
<organism evidence="3 4">
    <name type="scientific">Piscirickettsia litoralis</name>
    <dbReference type="NCBI Taxonomy" id="1891921"/>
    <lineage>
        <taxon>Bacteria</taxon>
        <taxon>Pseudomonadati</taxon>
        <taxon>Pseudomonadota</taxon>
        <taxon>Gammaproteobacteria</taxon>
        <taxon>Thiotrichales</taxon>
        <taxon>Piscirickettsiaceae</taxon>
        <taxon>Piscirickettsia</taxon>
    </lineage>
</organism>
<evidence type="ECO:0008006" key="5">
    <source>
        <dbReference type="Google" id="ProtNLM"/>
    </source>
</evidence>
<feature type="signal peptide" evidence="2">
    <location>
        <begin position="1"/>
        <end position="27"/>
    </location>
</feature>
<accession>A0ABX3A5P4</accession>
<sequence length="340" mass="37630">MNKYRLRPFKHCFIVIGMQIFSQSAFALDSVATDFSQLSESWQLTLIHIAVFIEFATALSGVVLVIFGLSQLRQGHTGQGGQQQQTVKVGFAYLVIGGFLITVGSIVVLLANSVSSTDINLGVESLHNAHANSPTNIYDSIIYYILMPFLHLIDVIGPVVGFITLCVGFHRLRYHSNPQMMSMHRRSPMATGFYFFVGSVLLFPFYLIESISGSMFQTPQILQQYCGGSSGEKFLSYFNTLQYQYIITFNNGVFQCVPTSANSTTDNLIKLAYAMLFVIGFASFLRGIFLLIRLGEHMGGPSASMSKVIAHIVAGICAINANVFIEILSHTYQIVIKQHI</sequence>
<feature type="transmembrane region" description="Helical" evidence="1">
    <location>
        <begin position="90"/>
        <end position="111"/>
    </location>
</feature>
<dbReference type="Proteomes" id="UP000094329">
    <property type="component" value="Unassembled WGS sequence"/>
</dbReference>
<comment type="caution">
    <text evidence="3">The sequence shown here is derived from an EMBL/GenBank/DDBJ whole genome shotgun (WGS) entry which is preliminary data.</text>
</comment>
<gene>
    <name evidence="3" type="ORF">BGC07_14395</name>
</gene>
<keyword evidence="1" id="KW-0472">Membrane</keyword>
<reference evidence="3 4" key="1">
    <citation type="submission" date="2016-08" db="EMBL/GenBank/DDBJ databases">
        <title>Draft genome sequence of Candidatus Piscirickettsia litoralis, from seawater.</title>
        <authorList>
            <person name="Wan X."/>
            <person name="Lee A.J."/>
            <person name="Hou S."/>
            <person name="Donachie S.P."/>
        </authorList>
    </citation>
    <scope>NUCLEOTIDE SEQUENCE [LARGE SCALE GENOMIC DNA]</scope>
    <source>
        <strain evidence="3 4">Y2</strain>
    </source>
</reference>
<dbReference type="EMBL" id="MDTU01000001">
    <property type="protein sequence ID" value="ODN43860.1"/>
    <property type="molecule type" value="Genomic_DNA"/>
</dbReference>
<evidence type="ECO:0000313" key="4">
    <source>
        <dbReference type="Proteomes" id="UP000094329"/>
    </source>
</evidence>
<feature type="transmembrane region" description="Helical" evidence="1">
    <location>
        <begin position="46"/>
        <end position="69"/>
    </location>
</feature>
<keyword evidence="4" id="KW-1185">Reference proteome</keyword>
<feature type="chain" id="PRO_5045736334" description="Type IV secretion protein IcmC" evidence="2">
    <location>
        <begin position="28"/>
        <end position="340"/>
    </location>
</feature>
<name>A0ABX3A5P4_9GAMM</name>
<evidence type="ECO:0000313" key="3">
    <source>
        <dbReference type="EMBL" id="ODN43860.1"/>
    </source>
</evidence>
<feature type="transmembrane region" description="Helical" evidence="1">
    <location>
        <begin position="304"/>
        <end position="325"/>
    </location>
</feature>
<evidence type="ECO:0000256" key="1">
    <source>
        <dbReference type="SAM" id="Phobius"/>
    </source>
</evidence>
<feature type="transmembrane region" description="Helical" evidence="1">
    <location>
        <begin position="190"/>
        <end position="208"/>
    </location>
</feature>
<feature type="transmembrane region" description="Helical" evidence="1">
    <location>
        <begin position="271"/>
        <end position="292"/>
    </location>
</feature>
<keyword evidence="1" id="KW-0812">Transmembrane</keyword>
<feature type="transmembrane region" description="Helical" evidence="1">
    <location>
        <begin position="141"/>
        <end position="169"/>
    </location>
</feature>
<keyword evidence="2" id="KW-0732">Signal</keyword>